<name>A0AA47MLW5_MERPO</name>
<proteinExistence type="predicted"/>
<protein>
    <recommendedName>
        <fullName evidence="2">aspartyl aminopeptidase</fullName>
        <ecNumber evidence="2">3.4.11.21</ecNumber>
    </recommendedName>
</protein>
<comment type="caution">
    <text evidence="3">The sequence shown here is derived from an EMBL/GenBank/DDBJ whole genome shotgun (WGS) entry which is preliminary data.</text>
</comment>
<dbReference type="Pfam" id="PF02127">
    <property type="entry name" value="Peptidase_M18"/>
    <property type="match status" value="1"/>
</dbReference>
<dbReference type="Gene3D" id="3.40.630.10">
    <property type="entry name" value="Zn peptidases"/>
    <property type="match status" value="1"/>
</dbReference>
<reference evidence="3" key="1">
    <citation type="journal article" date="2023" name="Front. Mar. Sci.">
        <title>A new Merluccius polli reference genome to investigate the effects of global change in West African waters.</title>
        <authorList>
            <person name="Mateo J.L."/>
            <person name="Blanco-Fernandez C."/>
            <person name="Garcia-Vazquez E."/>
            <person name="Machado-Schiaffino G."/>
        </authorList>
    </citation>
    <scope>NUCLEOTIDE SEQUENCE</scope>
    <source>
        <strain evidence="3">C29</strain>
        <tissue evidence="3">Fin</tissue>
    </source>
</reference>
<dbReference type="EC" id="3.4.11.21" evidence="2"/>
<dbReference type="GO" id="GO:0006508">
    <property type="term" value="P:proteolysis"/>
    <property type="evidence" value="ECO:0007669"/>
    <property type="project" value="InterPro"/>
</dbReference>
<evidence type="ECO:0000313" key="3">
    <source>
        <dbReference type="EMBL" id="KAK0142767.1"/>
    </source>
</evidence>
<dbReference type="Proteomes" id="UP001174136">
    <property type="component" value="Unassembled WGS sequence"/>
</dbReference>
<keyword evidence="3" id="KW-0645">Protease</keyword>
<keyword evidence="3" id="KW-0378">Hydrolase</keyword>
<comment type="catalytic activity">
    <reaction evidence="1">
        <text>Release of an N-terminal aspartate or glutamate from a peptide, with a preference for aspartate.</text>
        <dbReference type="EC" id="3.4.11.21"/>
    </reaction>
</comment>
<keyword evidence="3" id="KW-0031">Aminopeptidase</keyword>
<accession>A0AA47MLW5</accession>
<dbReference type="GO" id="GO:0004177">
    <property type="term" value="F:aminopeptidase activity"/>
    <property type="evidence" value="ECO:0007669"/>
    <property type="project" value="UniProtKB-KW"/>
</dbReference>
<dbReference type="InterPro" id="IPR001948">
    <property type="entry name" value="Peptidase_M18"/>
</dbReference>
<evidence type="ECO:0000256" key="2">
    <source>
        <dbReference type="ARBA" id="ARBA00011965"/>
    </source>
</evidence>
<dbReference type="AlphaFoldDB" id="A0AA47MLW5"/>
<dbReference type="PANTHER" id="PTHR28570:SF3">
    <property type="entry name" value="ASPARTYL AMINOPEPTIDASE"/>
    <property type="match status" value="1"/>
</dbReference>
<sequence length="70" mass="7459">MVRNDSACGSTIGPILAAKLGVPVLDVGSPQLSMHSIREMCCTSSVLQSTTLFKAFFELFPTVRALVTVD</sequence>
<gene>
    <name evidence="3" type="primary">DNPEP</name>
    <name evidence="3" type="ORF">N1851_019299</name>
</gene>
<evidence type="ECO:0000313" key="4">
    <source>
        <dbReference type="Proteomes" id="UP001174136"/>
    </source>
</evidence>
<dbReference type="SUPFAM" id="SSF53187">
    <property type="entry name" value="Zn-dependent exopeptidases"/>
    <property type="match status" value="1"/>
</dbReference>
<organism evidence="3 4">
    <name type="scientific">Merluccius polli</name>
    <name type="common">Benguela hake</name>
    <name type="synonym">Merluccius cadenati</name>
    <dbReference type="NCBI Taxonomy" id="89951"/>
    <lineage>
        <taxon>Eukaryota</taxon>
        <taxon>Metazoa</taxon>
        <taxon>Chordata</taxon>
        <taxon>Craniata</taxon>
        <taxon>Vertebrata</taxon>
        <taxon>Euteleostomi</taxon>
        <taxon>Actinopterygii</taxon>
        <taxon>Neopterygii</taxon>
        <taxon>Teleostei</taxon>
        <taxon>Neoteleostei</taxon>
        <taxon>Acanthomorphata</taxon>
        <taxon>Zeiogadaria</taxon>
        <taxon>Gadariae</taxon>
        <taxon>Gadiformes</taxon>
        <taxon>Gadoidei</taxon>
        <taxon>Merlucciidae</taxon>
        <taxon>Merluccius</taxon>
    </lineage>
</organism>
<dbReference type="GO" id="GO:0008270">
    <property type="term" value="F:zinc ion binding"/>
    <property type="evidence" value="ECO:0007669"/>
    <property type="project" value="InterPro"/>
</dbReference>
<dbReference type="EMBL" id="JAOPHQ010003481">
    <property type="protein sequence ID" value="KAK0142767.1"/>
    <property type="molecule type" value="Genomic_DNA"/>
</dbReference>
<evidence type="ECO:0000256" key="1">
    <source>
        <dbReference type="ARBA" id="ARBA00001335"/>
    </source>
</evidence>
<keyword evidence="4" id="KW-1185">Reference proteome</keyword>
<dbReference type="PANTHER" id="PTHR28570">
    <property type="entry name" value="ASPARTYL AMINOPEPTIDASE"/>
    <property type="match status" value="1"/>
</dbReference>